<feature type="transmembrane region" description="Helical" evidence="2">
    <location>
        <begin position="21"/>
        <end position="43"/>
    </location>
</feature>
<dbReference type="Pfam" id="PF12836">
    <property type="entry name" value="HHH_3"/>
    <property type="match status" value="1"/>
</dbReference>
<dbReference type="PANTHER" id="PTHR21180">
    <property type="entry name" value="ENDONUCLEASE/EXONUCLEASE/PHOSPHATASE FAMILY DOMAIN-CONTAINING PROTEIN 1"/>
    <property type="match status" value="1"/>
</dbReference>
<evidence type="ECO:0000313" key="5">
    <source>
        <dbReference type="Proteomes" id="UP001235133"/>
    </source>
</evidence>
<feature type="domain" description="Helix-hairpin-helix DNA-binding motif class 1" evidence="3">
    <location>
        <begin position="183"/>
        <end position="202"/>
    </location>
</feature>
<feature type="domain" description="Helix-hairpin-helix DNA-binding motif class 1" evidence="3">
    <location>
        <begin position="153"/>
        <end position="172"/>
    </location>
</feature>
<keyword evidence="2" id="KW-0472">Membrane</keyword>
<dbReference type="Gene3D" id="3.10.560.10">
    <property type="entry name" value="Outer membrane lipoprotein wza domain like"/>
    <property type="match status" value="1"/>
</dbReference>
<keyword evidence="2" id="KW-0812">Transmembrane</keyword>
<dbReference type="RefSeq" id="WP_308867149.1">
    <property type="nucleotide sequence ID" value="NZ_JAVFWO010000002.1"/>
</dbReference>
<evidence type="ECO:0000256" key="1">
    <source>
        <dbReference type="SAM" id="MobiDB-lite"/>
    </source>
</evidence>
<evidence type="ECO:0000259" key="3">
    <source>
        <dbReference type="SMART" id="SM00278"/>
    </source>
</evidence>
<sequence>MTAGDRDEPPAAHRSAARRRIGIGAVVVLVIAALAITVGIGILRGALAPVDEIVVEQTPAAVATTGADLYVHVSGAVRVPGLYVLPVGARVVDAVAAAGGFADDADRDAVNLARTLDDGEQLPVPREGEAPPVGGTAAAPADGRVDLNTADAALLETLPRIGPALAERIIAWRDDNGGFTSIEDLLAVPGIGDKMLESLRDLVTV</sequence>
<comment type="caution">
    <text evidence="4">The sequence shown here is derived from an EMBL/GenBank/DDBJ whole genome shotgun (WGS) entry which is preliminary data.</text>
</comment>
<feature type="compositionally biased region" description="Low complexity" evidence="1">
    <location>
        <begin position="130"/>
        <end position="141"/>
    </location>
</feature>
<protein>
    <submittedName>
        <fullName evidence="4">Helix-hairpin-helix domain-containing protein</fullName>
    </submittedName>
</protein>
<dbReference type="Pfam" id="PF10531">
    <property type="entry name" value="SLBB"/>
    <property type="match status" value="1"/>
</dbReference>
<dbReference type="PANTHER" id="PTHR21180:SF32">
    <property type="entry name" value="ENDONUCLEASE_EXONUCLEASE_PHOSPHATASE FAMILY DOMAIN-CONTAINING PROTEIN 1"/>
    <property type="match status" value="1"/>
</dbReference>
<dbReference type="InterPro" id="IPR019554">
    <property type="entry name" value="Soluble_ligand-bd"/>
</dbReference>
<dbReference type="InterPro" id="IPR010994">
    <property type="entry name" value="RuvA_2-like"/>
</dbReference>
<dbReference type="Proteomes" id="UP001235133">
    <property type="component" value="Unassembled WGS sequence"/>
</dbReference>
<proteinExistence type="predicted"/>
<dbReference type="InterPro" id="IPR003583">
    <property type="entry name" value="Hlx-hairpin-Hlx_DNA-bd_motif"/>
</dbReference>
<reference evidence="4 5" key="1">
    <citation type="submission" date="2023-08" db="EMBL/GenBank/DDBJ databases">
        <title>Microbacterium psychrotolerans sp. nov., a psychrotolerant bacterium isolated from soil in Heilongjiang Province, China.</title>
        <authorList>
            <person name="An P."/>
            <person name="Zhao D."/>
            <person name="Xiang H."/>
        </authorList>
    </citation>
    <scope>NUCLEOTIDE SEQUENCE [LARGE SCALE GENOMIC DNA]</scope>
    <source>
        <strain evidence="4 5">QXD-8</strain>
    </source>
</reference>
<feature type="region of interest" description="Disordered" evidence="1">
    <location>
        <begin position="120"/>
        <end position="141"/>
    </location>
</feature>
<keyword evidence="2" id="KW-1133">Transmembrane helix</keyword>
<name>A0ABU0Z2D5_9MICO</name>
<dbReference type="InterPro" id="IPR051675">
    <property type="entry name" value="Endo/Exo/Phosphatase_dom_1"/>
</dbReference>
<dbReference type="EMBL" id="JAVFWO010000002">
    <property type="protein sequence ID" value="MDQ7877696.1"/>
    <property type="molecule type" value="Genomic_DNA"/>
</dbReference>
<dbReference type="SMART" id="SM00278">
    <property type="entry name" value="HhH1"/>
    <property type="match status" value="2"/>
</dbReference>
<evidence type="ECO:0000313" key="4">
    <source>
        <dbReference type="EMBL" id="MDQ7877696.1"/>
    </source>
</evidence>
<accession>A0ABU0Z2D5</accession>
<dbReference type="Gene3D" id="1.10.150.310">
    <property type="entry name" value="Tex RuvX-like domain-like"/>
    <property type="match status" value="1"/>
</dbReference>
<organism evidence="4 5">
    <name type="scientific">Microbacterium psychrotolerans</name>
    <dbReference type="NCBI Taxonomy" id="3068321"/>
    <lineage>
        <taxon>Bacteria</taxon>
        <taxon>Bacillati</taxon>
        <taxon>Actinomycetota</taxon>
        <taxon>Actinomycetes</taxon>
        <taxon>Micrococcales</taxon>
        <taxon>Microbacteriaceae</taxon>
        <taxon>Microbacterium</taxon>
    </lineage>
</organism>
<keyword evidence="5" id="KW-1185">Reference proteome</keyword>
<dbReference type="SUPFAM" id="SSF47781">
    <property type="entry name" value="RuvA domain 2-like"/>
    <property type="match status" value="1"/>
</dbReference>
<gene>
    <name evidence="4" type="ORF">Q9R08_06890</name>
</gene>
<evidence type="ECO:0000256" key="2">
    <source>
        <dbReference type="SAM" id="Phobius"/>
    </source>
</evidence>